<keyword evidence="4" id="KW-0234">DNA repair</keyword>
<dbReference type="Gene3D" id="1.10.340.30">
    <property type="entry name" value="Hypothetical protein, domain 2"/>
    <property type="match status" value="1"/>
</dbReference>
<dbReference type="InterPro" id="IPR011257">
    <property type="entry name" value="DNA_glycosylase"/>
</dbReference>
<dbReference type="Pfam" id="PF00730">
    <property type="entry name" value="HhH-GPD"/>
    <property type="match status" value="1"/>
</dbReference>
<dbReference type="PANTHER" id="PTHR43003:SF5">
    <property type="entry name" value="DNA-3-METHYLADENINE GLYCOSYLASE"/>
    <property type="match status" value="1"/>
</dbReference>
<protein>
    <recommendedName>
        <fullName evidence="2">DNA-3-methyladenine glycosylase II</fullName>
        <ecNumber evidence="2">3.2.2.21</ecNumber>
    </recommendedName>
</protein>
<evidence type="ECO:0000259" key="5">
    <source>
        <dbReference type="SMART" id="SM00478"/>
    </source>
</evidence>
<evidence type="ECO:0000256" key="4">
    <source>
        <dbReference type="ARBA" id="ARBA00023204"/>
    </source>
</evidence>
<evidence type="ECO:0000313" key="6">
    <source>
        <dbReference type="EMBL" id="RAI03859.1"/>
    </source>
</evidence>
<dbReference type="InterPro" id="IPR051912">
    <property type="entry name" value="Alkylbase_DNA_Glycosylase/TA"/>
</dbReference>
<dbReference type="Gene3D" id="1.10.1670.40">
    <property type="match status" value="1"/>
</dbReference>
<keyword evidence="6" id="KW-0326">Glycosidase</keyword>
<dbReference type="SMART" id="SM00478">
    <property type="entry name" value="ENDO3c"/>
    <property type="match status" value="1"/>
</dbReference>
<evidence type="ECO:0000313" key="7">
    <source>
        <dbReference type="Proteomes" id="UP000249590"/>
    </source>
</evidence>
<evidence type="ECO:0000256" key="2">
    <source>
        <dbReference type="ARBA" id="ARBA00012000"/>
    </source>
</evidence>
<keyword evidence="6" id="KW-0378">Hydrolase</keyword>
<dbReference type="GO" id="GO:0032993">
    <property type="term" value="C:protein-DNA complex"/>
    <property type="evidence" value="ECO:0007669"/>
    <property type="project" value="TreeGrafter"/>
</dbReference>
<gene>
    <name evidence="6" type="ORF">DLJ53_05150</name>
</gene>
<accession>A0A8B2P5K4</accession>
<dbReference type="GO" id="GO:0005737">
    <property type="term" value="C:cytoplasm"/>
    <property type="evidence" value="ECO:0007669"/>
    <property type="project" value="TreeGrafter"/>
</dbReference>
<dbReference type="GO" id="GO:0043916">
    <property type="term" value="F:DNA-7-methylguanine glycosylase activity"/>
    <property type="evidence" value="ECO:0007669"/>
    <property type="project" value="TreeGrafter"/>
</dbReference>
<feature type="domain" description="HhH-GPD" evidence="5">
    <location>
        <begin position="51"/>
        <end position="202"/>
    </location>
</feature>
<keyword evidence="3" id="KW-0227">DNA damage</keyword>
<dbReference type="AlphaFoldDB" id="A0A8B2P5K4"/>
<dbReference type="OrthoDB" id="9785929at2"/>
<dbReference type="EC" id="3.2.2.21" evidence="2"/>
<reference evidence="6 7" key="1">
    <citation type="submission" date="2018-05" db="EMBL/GenBank/DDBJ databases">
        <title>Acuticoccus sediminis sp. nov., isolated from deep-sea sediment of Indian Ocean.</title>
        <authorList>
            <person name="Liu X."/>
            <person name="Lai Q."/>
            <person name="Du Y."/>
            <person name="Sun F."/>
            <person name="Zhang X."/>
            <person name="Wang S."/>
            <person name="Shao Z."/>
        </authorList>
    </citation>
    <scope>NUCLEOTIDE SEQUENCE [LARGE SCALE GENOMIC DNA]</scope>
    <source>
        <strain evidence="6 7">PTG4-2</strain>
    </source>
</reference>
<dbReference type="GO" id="GO:0008725">
    <property type="term" value="F:DNA-3-methyladenine glycosylase activity"/>
    <property type="evidence" value="ECO:0007669"/>
    <property type="project" value="TreeGrafter"/>
</dbReference>
<dbReference type="CDD" id="cd00056">
    <property type="entry name" value="ENDO3c"/>
    <property type="match status" value="1"/>
</dbReference>
<evidence type="ECO:0000256" key="1">
    <source>
        <dbReference type="ARBA" id="ARBA00000086"/>
    </source>
</evidence>
<keyword evidence="7" id="KW-1185">Reference proteome</keyword>
<dbReference type="GO" id="GO:0032131">
    <property type="term" value="F:alkylated DNA binding"/>
    <property type="evidence" value="ECO:0007669"/>
    <property type="project" value="TreeGrafter"/>
</dbReference>
<dbReference type="PANTHER" id="PTHR43003">
    <property type="entry name" value="DNA-3-METHYLADENINE GLYCOSYLASE"/>
    <property type="match status" value="1"/>
</dbReference>
<dbReference type="GO" id="GO:0006285">
    <property type="term" value="P:base-excision repair, AP site formation"/>
    <property type="evidence" value="ECO:0007669"/>
    <property type="project" value="TreeGrafter"/>
</dbReference>
<dbReference type="InterPro" id="IPR003265">
    <property type="entry name" value="HhH-GPD_domain"/>
</dbReference>
<sequence length="220" mass="23325">MERIRTEADVEAALVRLAAADPRLAAAWEAVDHVPLRLLPGDFAGLCRIVAGQQLSTASAAACFAKVSAAFDPLTAETVLAADEPALRAAGLSRQKAATFRAVAEAVAAGLDIDGLAERPAEEARAALEAIRGIGRWSADLYLMFCAGHPDIFPVGDLAVRRAAQRVMGLEEEPSPAELDTLALVWSPDRSVAARLMWAYYRTARPAPRTKTSVPEGAPL</sequence>
<name>A0A8B2P5K4_9HYPH</name>
<dbReference type="RefSeq" id="WP_111342894.1">
    <property type="nucleotide sequence ID" value="NZ_JAIWKD010000001.1"/>
</dbReference>
<dbReference type="GO" id="GO:0006307">
    <property type="term" value="P:DNA alkylation repair"/>
    <property type="evidence" value="ECO:0007669"/>
    <property type="project" value="TreeGrafter"/>
</dbReference>
<dbReference type="Proteomes" id="UP000249590">
    <property type="component" value="Unassembled WGS sequence"/>
</dbReference>
<dbReference type="SUPFAM" id="SSF48150">
    <property type="entry name" value="DNA-glycosylase"/>
    <property type="match status" value="1"/>
</dbReference>
<comment type="caution">
    <text evidence="6">The sequence shown here is derived from an EMBL/GenBank/DDBJ whole genome shotgun (WGS) entry which is preliminary data.</text>
</comment>
<organism evidence="6 7">
    <name type="scientific">Acuticoccus sediminis</name>
    <dbReference type="NCBI Taxonomy" id="2184697"/>
    <lineage>
        <taxon>Bacteria</taxon>
        <taxon>Pseudomonadati</taxon>
        <taxon>Pseudomonadota</taxon>
        <taxon>Alphaproteobacteria</taxon>
        <taxon>Hyphomicrobiales</taxon>
        <taxon>Amorphaceae</taxon>
        <taxon>Acuticoccus</taxon>
    </lineage>
</organism>
<proteinExistence type="predicted"/>
<dbReference type="EMBL" id="QHHQ01000001">
    <property type="protein sequence ID" value="RAI03859.1"/>
    <property type="molecule type" value="Genomic_DNA"/>
</dbReference>
<comment type="catalytic activity">
    <reaction evidence="1">
        <text>Hydrolysis of alkylated DNA, releasing 3-methyladenine, 3-methylguanine, 7-methylguanine and 7-methyladenine.</text>
        <dbReference type="EC" id="3.2.2.21"/>
    </reaction>
</comment>
<evidence type="ECO:0000256" key="3">
    <source>
        <dbReference type="ARBA" id="ARBA00022763"/>
    </source>
</evidence>